<dbReference type="InterPro" id="IPR012340">
    <property type="entry name" value="NA-bd_OB-fold"/>
</dbReference>
<dbReference type="Pfam" id="PF03120">
    <property type="entry name" value="OB_DNA_ligase"/>
    <property type="match status" value="1"/>
</dbReference>
<dbReference type="PROSITE" id="PS01056">
    <property type="entry name" value="DNA_LIGASE_N2"/>
    <property type="match status" value="1"/>
</dbReference>
<feature type="binding site" evidence="14">
    <location>
        <position position="458"/>
    </location>
    <ligand>
        <name>Zn(2+)</name>
        <dbReference type="ChEBI" id="CHEBI:29105"/>
    </ligand>
</feature>
<dbReference type="SUPFAM" id="SSF47781">
    <property type="entry name" value="RuvA domain 2-like"/>
    <property type="match status" value="1"/>
</dbReference>
<dbReference type="GO" id="GO:0046872">
    <property type="term" value="F:metal ion binding"/>
    <property type="evidence" value="ECO:0007669"/>
    <property type="project" value="UniProtKB-KW"/>
</dbReference>
<feature type="active site" description="N6-AMP-lysine intermediate" evidence="14">
    <location>
        <position position="149"/>
    </location>
</feature>
<dbReference type="SMART" id="SM00278">
    <property type="entry name" value="HhH1"/>
    <property type="match status" value="3"/>
</dbReference>
<accession>A0A0K2GCN1</accession>
<feature type="binding site" evidence="14">
    <location>
        <position position="445"/>
    </location>
    <ligand>
        <name>Zn(2+)</name>
        <dbReference type="ChEBI" id="CHEBI:29105"/>
    </ligand>
</feature>
<dbReference type="Pfam" id="PF22745">
    <property type="entry name" value="Nlig-Ia"/>
    <property type="match status" value="1"/>
</dbReference>
<dbReference type="CDD" id="cd00114">
    <property type="entry name" value="LIGANc"/>
    <property type="match status" value="1"/>
</dbReference>
<dbReference type="PIRSF" id="PIRSF001604">
    <property type="entry name" value="LigA"/>
    <property type="match status" value="1"/>
</dbReference>
<evidence type="ECO:0000313" key="19">
    <source>
        <dbReference type="Proteomes" id="UP000069205"/>
    </source>
</evidence>
<keyword evidence="5 14" id="KW-0235">DNA replication</keyword>
<dbReference type="Pfam" id="PF12826">
    <property type="entry name" value="HHH_2"/>
    <property type="match status" value="1"/>
</dbReference>
<gene>
    <name evidence="14 18" type="primary">ligA</name>
    <name evidence="18" type="ORF">NITMOv2_2299</name>
</gene>
<feature type="binding site" evidence="14">
    <location>
        <position position="147"/>
    </location>
    <ligand>
        <name>NAD(+)</name>
        <dbReference type="ChEBI" id="CHEBI:57540"/>
    </ligand>
</feature>
<dbReference type="InterPro" id="IPR013839">
    <property type="entry name" value="DNAligase_adenylation"/>
</dbReference>
<dbReference type="CDD" id="cd17748">
    <property type="entry name" value="BRCT_DNA_ligase_like"/>
    <property type="match status" value="1"/>
</dbReference>
<dbReference type="NCBIfam" id="TIGR00575">
    <property type="entry name" value="dnlj"/>
    <property type="match status" value="1"/>
</dbReference>
<evidence type="ECO:0000256" key="11">
    <source>
        <dbReference type="ARBA" id="ARBA00023204"/>
    </source>
</evidence>
<evidence type="ECO:0000256" key="7">
    <source>
        <dbReference type="ARBA" id="ARBA00022763"/>
    </source>
</evidence>
<dbReference type="FunFam" id="1.10.150.20:FF:000006">
    <property type="entry name" value="DNA ligase"/>
    <property type="match status" value="1"/>
</dbReference>
<evidence type="ECO:0000256" key="5">
    <source>
        <dbReference type="ARBA" id="ARBA00022705"/>
    </source>
</evidence>
<keyword evidence="9 14" id="KW-0460">Magnesium</keyword>
<dbReference type="Gene3D" id="2.40.50.140">
    <property type="entry name" value="Nucleic acid-binding proteins"/>
    <property type="match status" value="1"/>
</dbReference>
<dbReference type="FunFam" id="1.10.287.610:FF:000002">
    <property type="entry name" value="DNA ligase"/>
    <property type="match status" value="1"/>
</dbReference>
<feature type="binding site" evidence="14">
    <location>
        <position position="208"/>
    </location>
    <ligand>
        <name>NAD(+)</name>
        <dbReference type="ChEBI" id="CHEBI:57540"/>
    </ligand>
</feature>
<evidence type="ECO:0000256" key="9">
    <source>
        <dbReference type="ARBA" id="ARBA00022842"/>
    </source>
</evidence>
<organism evidence="18 19">
    <name type="scientific">Nitrospira moscoviensis</name>
    <dbReference type="NCBI Taxonomy" id="42253"/>
    <lineage>
        <taxon>Bacteria</taxon>
        <taxon>Pseudomonadati</taxon>
        <taxon>Nitrospirota</taxon>
        <taxon>Nitrospiria</taxon>
        <taxon>Nitrospirales</taxon>
        <taxon>Nitrospiraceae</taxon>
        <taxon>Nitrospira</taxon>
    </lineage>
</organism>
<dbReference type="GO" id="GO:0003911">
    <property type="term" value="F:DNA ligase (NAD+) activity"/>
    <property type="evidence" value="ECO:0007669"/>
    <property type="project" value="UniProtKB-UniRule"/>
</dbReference>
<dbReference type="SUPFAM" id="SSF50249">
    <property type="entry name" value="Nucleic acid-binding proteins"/>
    <property type="match status" value="1"/>
</dbReference>
<dbReference type="EMBL" id="CP011801">
    <property type="protein sequence ID" value="ALA58715.1"/>
    <property type="molecule type" value="Genomic_DNA"/>
</dbReference>
<dbReference type="OrthoDB" id="9759736at2"/>
<dbReference type="PATRIC" id="fig|42253.5.peg.2266"/>
<dbReference type="Proteomes" id="UP000069205">
    <property type="component" value="Chromosome"/>
</dbReference>
<feature type="binding site" evidence="14">
    <location>
        <begin position="116"/>
        <end position="117"/>
    </location>
    <ligand>
        <name>NAD(+)</name>
        <dbReference type="ChEBI" id="CHEBI:57540"/>
    </ligand>
</feature>
<dbReference type="InterPro" id="IPR003583">
    <property type="entry name" value="Hlx-hairpin-Hlx_DNA-bd_motif"/>
</dbReference>
<evidence type="ECO:0000256" key="2">
    <source>
        <dbReference type="ARBA" id="ARBA00012722"/>
    </source>
</evidence>
<comment type="function">
    <text evidence="1 14">DNA ligase that catalyzes the formation of phosphodiester linkages between 5'-phosphoryl and 3'-hydroxyl groups in double-stranded DNA using NAD as a coenzyme and as the energy source for the reaction. It is essential for DNA replication and repair of damaged DNA.</text>
</comment>
<dbReference type="InterPro" id="IPR018239">
    <property type="entry name" value="DNA_ligase_AS"/>
</dbReference>
<dbReference type="GO" id="GO:0006281">
    <property type="term" value="P:DNA repair"/>
    <property type="evidence" value="ECO:0007669"/>
    <property type="project" value="UniProtKB-KW"/>
</dbReference>
<dbReference type="InterPro" id="IPR041663">
    <property type="entry name" value="DisA/LigA_HHH"/>
</dbReference>
<evidence type="ECO:0000256" key="10">
    <source>
        <dbReference type="ARBA" id="ARBA00023027"/>
    </source>
</evidence>
<proteinExistence type="inferred from homology"/>
<dbReference type="Gene3D" id="1.10.150.20">
    <property type="entry name" value="5' to 3' exonuclease, C-terminal subdomain"/>
    <property type="match status" value="2"/>
</dbReference>
<dbReference type="AlphaFoldDB" id="A0A0K2GCN1"/>
<evidence type="ECO:0000259" key="17">
    <source>
        <dbReference type="PROSITE" id="PS50172"/>
    </source>
</evidence>
<dbReference type="SMART" id="SM00532">
    <property type="entry name" value="LIGANc"/>
    <property type="match status" value="1"/>
</dbReference>
<comment type="similarity">
    <text evidence="13 14">Belongs to the NAD-dependent DNA ligase family. LigA subfamily.</text>
</comment>
<keyword evidence="6 14" id="KW-0479">Metal-binding</keyword>
<keyword evidence="10 14" id="KW-0520">NAD</keyword>
<dbReference type="PANTHER" id="PTHR23389">
    <property type="entry name" value="CHROMOSOME TRANSMISSION FIDELITY FACTOR 18"/>
    <property type="match status" value="1"/>
</dbReference>
<protein>
    <recommendedName>
        <fullName evidence="3 14">DNA ligase</fullName>
        <ecNumber evidence="2 14">6.5.1.2</ecNumber>
    </recommendedName>
    <alternativeName>
        <fullName evidence="14">Polydeoxyribonucleotide synthase [NAD(+)]</fullName>
    </alternativeName>
</protein>
<dbReference type="Gene3D" id="3.40.50.10190">
    <property type="entry name" value="BRCT domain"/>
    <property type="match status" value="1"/>
</dbReference>
<dbReference type="FunFam" id="2.40.50.140:FF:000012">
    <property type="entry name" value="DNA ligase"/>
    <property type="match status" value="1"/>
</dbReference>
<dbReference type="PANTHER" id="PTHR23389:SF9">
    <property type="entry name" value="DNA LIGASE"/>
    <property type="match status" value="1"/>
</dbReference>
<dbReference type="STRING" id="42253.NITMOv2_2299"/>
<evidence type="ECO:0000256" key="4">
    <source>
        <dbReference type="ARBA" id="ARBA00022598"/>
    </source>
</evidence>
<dbReference type="SUPFAM" id="SSF56091">
    <property type="entry name" value="DNA ligase/mRNA capping enzyme, catalytic domain"/>
    <property type="match status" value="1"/>
</dbReference>
<keyword evidence="7 14" id="KW-0227">DNA damage</keyword>
<comment type="cofactor">
    <cofactor evidence="14">
        <name>Mg(2+)</name>
        <dbReference type="ChEBI" id="CHEBI:18420"/>
    </cofactor>
    <cofactor evidence="14">
        <name>Mn(2+)</name>
        <dbReference type="ChEBI" id="CHEBI:29035"/>
    </cofactor>
</comment>
<evidence type="ECO:0000256" key="12">
    <source>
        <dbReference type="ARBA" id="ARBA00034005"/>
    </source>
</evidence>
<dbReference type="InterPro" id="IPR013840">
    <property type="entry name" value="DNAligase_N"/>
</dbReference>
<keyword evidence="8 14" id="KW-0862">Zinc</keyword>
<dbReference type="Pfam" id="PF14520">
    <property type="entry name" value="HHH_5"/>
    <property type="match status" value="1"/>
</dbReference>
<dbReference type="NCBIfam" id="NF005932">
    <property type="entry name" value="PRK07956.1"/>
    <property type="match status" value="1"/>
</dbReference>
<dbReference type="GO" id="GO:0005829">
    <property type="term" value="C:cytosol"/>
    <property type="evidence" value="ECO:0007669"/>
    <property type="project" value="TreeGrafter"/>
</dbReference>
<evidence type="ECO:0000256" key="13">
    <source>
        <dbReference type="ARBA" id="ARBA00060881"/>
    </source>
</evidence>
<dbReference type="FunFam" id="1.10.150.20:FF:000007">
    <property type="entry name" value="DNA ligase"/>
    <property type="match status" value="1"/>
</dbReference>
<dbReference type="FunFam" id="3.30.470.30:FF:000001">
    <property type="entry name" value="DNA ligase"/>
    <property type="match status" value="1"/>
</dbReference>
<keyword evidence="11 14" id="KW-0234">DNA repair</keyword>
<dbReference type="Pfam" id="PF00533">
    <property type="entry name" value="BRCT"/>
    <property type="match status" value="1"/>
</dbReference>
<evidence type="ECO:0000256" key="6">
    <source>
        <dbReference type="ARBA" id="ARBA00022723"/>
    </source>
</evidence>
<evidence type="ECO:0000313" key="18">
    <source>
        <dbReference type="EMBL" id="ALA58715.1"/>
    </source>
</evidence>
<name>A0A0K2GCN1_NITMO</name>
<keyword evidence="19" id="KW-1185">Reference proteome</keyword>
<dbReference type="Gene3D" id="6.20.10.30">
    <property type="match status" value="1"/>
</dbReference>
<reference evidence="18 19" key="1">
    <citation type="journal article" date="2015" name="Proc. Natl. Acad. Sci. U.S.A.">
        <title>Expanded metabolic versatility of ubiquitous nitrite-oxidizing bacteria from the genus Nitrospira.</title>
        <authorList>
            <person name="Koch H."/>
            <person name="Lucker S."/>
            <person name="Albertsen M."/>
            <person name="Kitzinger K."/>
            <person name="Herbold C."/>
            <person name="Spieck E."/>
            <person name="Nielsen P.H."/>
            <person name="Wagner M."/>
            <person name="Daims H."/>
        </authorList>
    </citation>
    <scope>NUCLEOTIDE SEQUENCE [LARGE SCALE GENOMIC DNA]</scope>
    <source>
        <strain evidence="18 19">NSP M-1</strain>
    </source>
</reference>
<feature type="binding site" evidence="14">
    <location>
        <position position="464"/>
    </location>
    <ligand>
        <name>Zn(2+)</name>
        <dbReference type="ChEBI" id="CHEBI:29105"/>
    </ligand>
</feature>
<sequence>MLRSLHFLQIEHLRADRTVTPRDLFHPPERSPHERPGGVRDRLAQLRETIRHHDYLYYVKDRPEISDGEYDRLFQELVELEAAHPDLVTPDSPTQRVGAAPLAELGKIQHERPMLSLDSLVNPEDVRSFDLRMKRELGVQAVEYTVEPKFDGLSVELVYDRGRFVRGSTRGDGNTGEDVTANLRTIRSLPLHLQAGADAPAHLAARAEVYMRLDDFQRLNRRMVERSEEPFANPRNAAAGSLRQLDPRITAGRPLVVTCYEIVVMDKPQPETHWAELDALARWGLPVPAHRRLCDAIDDVMAFHRETEAQRDQLAYEIDGIVVKVNRRDWQERLGAKSRSPRWAVAFKFPPRKEITVVQNIIVSIGRTGTLTPLALLRPVEVGGVTISRATLHNADEVARKDIRVGDTVKVERAGDVIPAIAGRVPVPNETRSEPFTMPDHCPICGSAVAREGAYFYCTGLAVCPAQLRGTIEHFASKQAMNIEGLGKKTVAQLVDRGLVKTLADLYRLTKEQVLTLEGFADRSADLLMASIERSKQVPLGRFLMGLGIRQVGRHIANVLAKEFGSLDAIMAADKERLESVKEIGPEISSSLVSFFQEASNRRVIEQLRELGLSIEESAPQRDRSRLPLSGQVFVFTGGLEAFGREEAKALVEQLGGTVSSSVGKHTTYVVAGHEAGSKLDRARELGVRILNEDEFKELVKPALNSG</sequence>
<dbReference type="EC" id="6.5.1.2" evidence="2 14"/>
<feature type="domain" description="BRCT" evidence="17">
    <location>
        <begin position="624"/>
        <end position="701"/>
    </location>
</feature>
<dbReference type="InterPro" id="IPR001357">
    <property type="entry name" value="BRCT_dom"/>
</dbReference>
<dbReference type="InterPro" id="IPR036420">
    <property type="entry name" value="BRCT_dom_sf"/>
</dbReference>
<feature type="binding site" evidence="14">
    <location>
        <position position="170"/>
    </location>
    <ligand>
        <name>NAD(+)</name>
        <dbReference type="ChEBI" id="CHEBI:57540"/>
    </ligand>
</feature>
<evidence type="ECO:0000256" key="8">
    <source>
        <dbReference type="ARBA" id="ARBA00022833"/>
    </source>
</evidence>
<dbReference type="GO" id="GO:0006260">
    <property type="term" value="P:DNA replication"/>
    <property type="evidence" value="ECO:0007669"/>
    <property type="project" value="UniProtKB-KW"/>
</dbReference>
<dbReference type="PROSITE" id="PS50172">
    <property type="entry name" value="BRCT"/>
    <property type="match status" value="1"/>
</dbReference>
<feature type="binding site" evidence="14">
    <location>
        <begin position="67"/>
        <end position="71"/>
    </location>
    <ligand>
        <name>NAD(+)</name>
        <dbReference type="ChEBI" id="CHEBI:57540"/>
    </ligand>
</feature>
<dbReference type="SUPFAM" id="SSF52113">
    <property type="entry name" value="BRCT domain"/>
    <property type="match status" value="1"/>
</dbReference>
<dbReference type="SMART" id="SM00292">
    <property type="entry name" value="BRCT"/>
    <property type="match status" value="1"/>
</dbReference>
<feature type="binding site" evidence="14">
    <location>
        <position position="348"/>
    </location>
    <ligand>
        <name>NAD(+)</name>
        <dbReference type="ChEBI" id="CHEBI:57540"/>
    </ligand>
</feature>
<evidence type="ECO:0000256" key="3">
    <source>
        <dbReference type="ARBA" id="ARBA00013308"/>
    </source>
</evidence>
<dbReference type="HAMAP" id="MF_01588">
    <property type="entry name" value="DNA_ligase_A"/>
    <property type="match status" value="1"/>
</dbReference>
<feature type="binding site" evidence="14">
    <location>
        <position position="442"/>
    </location>
    <ligand>
        <name>Zn(2+)</name>
        <dbReference type="ChEBI" id="CHEBI:29105"/>
    </ligand>
</feature>
<dbReference type="GO" id="GO:0003677">
    <property type="term" value="F:DNA binding"/>
    <property type="evidence" value="ECO:0007669"/>
    <property type="project" value="InterPro"/>
</dbReference>
<evidence type="ECO:0000256" key="1">
    <source>
        <dbReference type="ARBA" id="ARBA00004067"/>
    </source>
</evidence>
<keyword evidence="4 14" id="KW-0436">Ligase</keyword>
<feature type="region of interest" description="Disordered" evidence="16">
    <location>
        <begin position="19"/>
        <end position="38"/>
    </location>
</feature>
<dbReference type="Gene3D" id="1.10.287.610">
    <property type="entry name" value="Helix hairpin bin"/>
    <property type="match status" value="1"/>
</dbReference>
<dbReference type="InterPro" id="IPR033136">
    <property type="entry name" value="DNA_ligase_CS"/>
</dbReference>
<dbReference type="InterPro" id="IPR004150">
    <property type="entry name" value="NAD_DNA_ligase_OB"/>
</dbReference>
<dbReference type="InterPro" id="IPR001679">
    <property type="entry name" value="DNA_ligase"/>
</dbReference>
<comment type="catalytic activity">
    <reaction evidence="12 14 15">
        <text>NAD(+) + (deoxyribonucleotide)n-3'-hydroxyl + 5'-phospho-(deoxyribonucleotide)m = (deoxyribonucleotide)n+m + AMP + beta-nicotinamide D-nucleotide.</text>
        <dbReference type="EC" id="6.5.1.2"/>
    </reaction>
</comment>
<evidence type="ECO:0000256" key="16">
    <source>
        <dbReference type="SAM" id="MobiDB-lite"/>
    </source>
</evidence>
<dbReference type="Gene3D" id="3.30.470.30">
    <property type="entry name" value="DNA ligase/mRNA capping enzyme"/>
    <property type="match status" value="1"/>
</dbReference>
<dbReference type="InterPro" id="IPR010994">
    <property type="entry name" value="RuvA_2-like"/>
</dbReference>
<dbReference type="KEGG" id="nmv:NITMOv2_2299"/>
<dbReference type="PROSITE" id="PS01055">
    <property type="entry name" value="DNA_LIGASE_N1"/>
    <property type="match status" value="1"/>
</dbReference>
<evidence type="ECO:0000256" key="15">
    <source>
        <dbReference type="RuleBase" id="RU000618"/>
    </source>
</evidence>
<dbReference type="Pfam" id="PF01653">
    <property type="entry name" value="DNA_ligase_aden"/>
    <property type="match status" value="1"/>
</dbReference>
<keyword evidence="14" id="KW-0464">Manganese</keyword>
<evidence type="ECO:0000256" key="14">
    <source>
        <dbReference type="HAMAP-Rule" id="MF_01588"/>
    </source>
</evidence>
<feature type="binding site" evidence="14">
    <location>
        <position position="324"/>
    </location>
    <ligand>
        <name>NAD(+)</name>
        <dbReference type="ChEBI" id="CHEBI:57540"/>
    </ligand>
</feature>